<dbReference type="CDD" id="cd00267">
    <property type="entry name" value="ABC_ATPase"/>
    <property type="match status" value="1"/>
</dbReference>
<keyword evidence="3" id="KW-1185">Reference proteome</keyword>
<reference evidence="3" key="1">
    <citation type="journal article" date="2022" name="Microorganisms">
        <title>Beyond the ABCs#Discovery of Three New Plasmid Types in Rhodobacterales (RepQ, RepY, RepW).</title>
        <authorList>
            <person name="Freese H.M."/>
            <person name="Ringel V."/>
            <person name="Overmann J."/>
            <person name="Petersen J."/>
        </authorList>
    </citation>
    <scope>NUCLEOTIDE SEQUENCE [LARGE SCALE GENOMIC DNA]</scope>
    <source>
        <strain evidence="3">DSM 110277</strain>
    </source>
</reference>
<dbReference type="InterPro" id="IPR027417">
    <property type="entry name" value="P-loop_NTPase"/>
</dbReference>
<dbReference type="SUPFAM" id="SSF52540">
    <property type="entry name" value="P-loop containing nucleoside triphosphate hydrolases"/>
    <property type="match status" value="1"/>
</dbReference>
<dbReference type="PANTHER" id="PTHR43581:SF4">
    <property type="entry name" value="ATP_GTP PHOSPHATASE"/>
    <property type="match status" value="1"/>
</dbReference>
<dbReference type="EMBL" id="CP084959">
    <property type="protein sequence ID" value="UOA24096.1"/>
    <property type="molecule type" value="Genomic_DNA"/>
</dbReference>
<organism evidence="2 3">
    <name type="scientific">Sulfitobacter pontiacus</name>
    <dbReference type="NCBI Taxonomy" id="60137"/>
    <lineage>
        <taxon>Bacteria</taxon>
        <taxon>Pseudomonadati</taxon>
        <taxon>Pseudomonadota</taxon>
        <taxon>Alphaproteobacteria</taxon>
        <taxon>Rhodobacterales</taxon>
        <taxon>Roseobacteraceae</taxon>
        <taxon>Sulfitobacter</taxon>
    </lineage>
</organism>
<dbReference type="InterPro" id="IPR051396">
    <property type="entry name" value="Bact_Antivir_Def_Nuclease"/>
</dbReference>
<dbReference type="PANTHER" id="PTHR43581">
    <property type="entry name" value="ATP/GTP PHOSPHATASE"/>
    <property type="match status" value="1"/>
</dbReference>
<name>A0AAX3ADG4_9RHOB</name>
<dbReference type="Proteomes" id="UP000830781">
    <property type="component" value="Chromosome"/>
</dbReference>
<evidence type="ECO:0000259" key="1">
    <source>
        <dbReference type="Pfam" id="PF13304"/>
    </source>
</evidence>
<dbReference type="Gene3D" id="3.40.50.300">
    <property type="entry name" value="P-loop containing nucleotide triphosphate hydrolases"/>
    <property type="match status" value="1"/>
</dbReference>
<dbReference type="Pfam" id="PF13304">
    <property type="entry name" value="AAA_21"/>
    <property type="match status" value="1"/>
</dbReference>
<evidence type="ECO:0000313" key="3">
    <source>
        <dbReference type="Proteomes" id="UP000830781"/>
    </source>
</evidence>
<dbReference type="InterPro" id="IPR003959">
    <property type="entry name" value="ATPase_AAA_core"/>
</dbReference>
<proteinExistence type="predicted"/>
<dbReference type="AlphaFoldDB" id="A0AAX3ADG4"/>
<dbReference type="RefSeq" id="WP_243250555.1">
    <property type="nucleotide sequence ID" value="NZ_CP084959.1"/>
</dbReference>
<gene>
    <name evidence="2" type="ORF">DSM110277_02532</name>
</gene>
<accession>A0AAX3ADG4</accession>
<sequence>MTHSISFQRQHLSIHEILTIELPDFSIFTGINGSGKSHFLQATKAGALISSEAPDSKDILLFDWNSIVPNNLTSYDPRDHKSGWDQHLDEINMQRHEIITYIKNMISELGFEPSKPMTRDLVMKVKNSKSLNNDFNGLGGARISHVNFIERLDKQVDAIGHIINKSIASDAPFSEREKFTNEMIEFLFMSDRDLSKSSFKTWSNGPAFQQTFSQLFGTYRTLYGLNLKEVGARDRGHEEANPLSDDDFQKIYGRPPWAIVNEILSEAKLDFEITYPDIFSDNPFTPELIKKSTGAKVAFNTLSSGEKVLMSFAICLFNVTDGRQQTKLPRILLLDEVDAPLHPSMLRGLLRTIDKVLVKEFNIKVIMTTHSPTTVALADEECLFEMAQPQIKKITKDRALNLLTEGVPTLAVSYEGRMQVFVESQTDSKLYTKLYELYRSDLRSERSLSFIPVGRTKQVDGKVIEDNSGCGQVVKITKTLSQAGAASVRGLIDWDKGNKPEINIYVLSENRRYSVENLILDPVLLTLTVVRDKLEFAQKVLKLQQVSTTREMDGWSDETWQTNVDTLSEFLTGSRPPPSDLVDVEYVNRKSFQISRQLLEMNGHSLEELVLSRLKFSKAFKVTSLHDADSLPMHIASRILPEYKEFAPSELLDNFKMLLDS</sequence>
<feature type="domain" description="ATPase AAA-type core" evidence="1">
    <location>
        <begin position="26"/>
        <end position="375"/>
    </location>
</feature>
<evidence type="ECO:0000313" key="2">
    <source>
        <dbReference type="EMBL" id="UOA24096.1"/>
    </source>
</evidence>
<protein>
    <recommendedName>
        <fullName evidence="1">ATPase AAA-type core domain-containing protein</fullName>
    </recommendedName>
</protein>